<dbReference type="EMBL" id="CP001359">
    <property type="protein sequence ID" value="ACL67201.1"/>
    <property type="molecule type" value="Genomic_DNA"/>
</dbReference>
<dbReference type="Proteomes" id="UP000007089">
    <property type="component" value="Chromosome"/>
</dbReference>
<reference evidence="1" key="1">
    <citation type="submission" date="2009-01" db="EMBL/GenBank/DDBJ databases">
        <title>Complete sequence of Anaeromyxobacter dehalogenans 2CP-1.</title>
        <authorList>
            <consortium name="US DOE Joint Genome Institute"/>
            <person name="Lucas S."/>
            <person name="Copeland A."/>
            <person name="Lapidus A."/>
            <person name="Glavina del Rio T."/>
            <person name="Dalin E."/>
            <person name="Tice H."/>
            <person name="Bruce D."/>
            <person name="Goodwin L."/>
            <person name="Pitluck S."/>
            <person name="Saunders E."/>
            <person name="Brettin T."/>
            <person name="Detter J.C."/>
            <person name="Han C."/>
            <person name="Larimer F."/>
            <person name="Land M."/>
            <person name="Hauser L."/>
            <person name="Kyrpides N."/>
            <person name="Ovchinnikova G."/>
            <person name="Beliaev A.S."/>
            <person name="Richardson P."/>
        </authorList>
    </citation>
    <scope>NUCLEOTIDE SEQUENCE</scope>
    <source>
        <strain evidence="1">2CP-1</strain>
    </source>
</reference>
<proteinExistence type="predicted"/>
<dbReference type="KEGG" id="acp:A2cp1_3878"/>
<keyword evidence="2" id="KW-1185">Reference proteome</keyword>
<evidence type="ECO:0000313" key="2">
    <source>
        <dbReference type="Proteomes" id="UP000007089"/>
    </source>
</evidence>
<name>B8J7M1_ANAD2</name>
<dbReference type="RefSeq" id="WP_015934940.1">
    <property type="nucleotide sequence ID" value="NC_011891.1"/>
</dbReference>
<protein>
    <submittedName>
        <fullName evidence="1">Uncharacterized protein</fullName>
    </submittedName>
</protein>
<organism evidence="1 2">
    <name type="scientific">Anaeromyxobacter dehalogenans (strain ATCC BAA-258 / DSM 21875 / 2CP-1)</name>
    <dbReference type="NCBI Taxonomy" id="455488"/>
    <lineage>
        <taxon>Bacteria</taxon>
        <taxon>Pseudomonadati</taxon>
        <taxon>Myxococcota</taxon>
        <taxon>Myxococcia</taxon>
        <taxon>Myxococcales</taxon>
        <taxon>Cystobacterineae</taxon>
        <taxon>Anaeromyxobacteraceae</taxon>
        <taxon>Anaeromyxobacter</taxon>
    </lineage>
</organism>
<dbReference type="AlphaFoldDB" id="B8J7M1"/>
<dbReference type="HOGENOM" id="CLU_935801_0_0_7"/>
<sequence>MLAPSLVALALCSAAHGGNGRLVLSARAGAGWAGDTYLGADMGGGAFAELAPSARLDLSLAPRLKLDATGEVSLARYQAGGFGATSGSAGVRTRWLGDGWDASLAAAVEHAAFTSGVPLGDLAAGPQVDATTAALLTPQLRVRTGPVALRAAVTGALRSSRASGDRVGERGLAALAAAEWAPCRRAALELSLRHERVASEDPAFELRAWGGAASALLNPAGALEASAVAQVHRAALHGGVDETAWRATLDLAHPAGPVWLVVSGGWARSATGGAGRAVADRATVFAGVRGSARVLSW</sequence>
<gene>
    <name evidence="1" type="ordered locus">A2cp1_3878</name>
</gene>
<evidence type="ECO:0000313" key="1">
    <source>
        <dbReference type="EMBL" id="ACL67201.1"/>
    </source>
</evidence>
<accession>B8J7M1</accession>